<keyword evidence="2" id="KW-1185">Reference proteome</keyword>
<proteinExistence type="predicted"/>
<dbReference type="EMBL" id="JANFWR010000007">
    <property type="protein sequence ID" value="MCW0398731.1"/>
    <property type="molecule type" value="Genomic_DNA"/>
</dbReference>
<evidence type="ECO:0000313" key="2">
    <source>
        <dbReference type="Proteomes" id="UP001320843"/>
    </source>
</evidence>
<dbReference type="Proteomes" id="UP001320843">
    <property type="component" value="Unassembled WGS sequence"/>
</dbReference>
<protein>
    <submittedName>
        <fullName evidence="1">Uncharacterized protein</fullName>
    </submittedName>
</protein>
<sequence length="271" mass="29177">MPDTDQRELIDRGLGYLSTSLEDLESSPDRRPGIMTTEAMACLRDALDSKAPMPAASFQASVGEWMAHCFSPRACSSMTERGDRMLEEVLELLQAHGYDSGRVATLVGYVYGRPVGEPAQEVGGVMVTLAAYCHTAGLDMHAAGAAELHRIYQPEAMAKIRRKQEAKAALHFDTPLPGQPAEPWPKKGDLVRYDGGPSALGVIESPHAGGWHVAQCMGGWAFITQTYRPTAKDMRTWLENADWRNGRTKAADATVAAMLAAAPAPEGGSHG</sequence>
<name>A0ABT3DTA2_9XANT</name>
<reference evidence="1 2" key="1">
    <citation type="submission" date="2022-06" db="EMBL/GenBank/DDBJ databases">
        <title>Dynamics of rice microbiomes reveals core vertical transmitted seed endophytes.</title>
        <authorList>
            <person name="Liao K."/>
            <person name="Zhang X."/>
        </authorList>
    </citation>
    <scope>NUCLEOTIDE SEQUENCE [LARGE SCALE GENOMIC DNA]</scope>
    <source>
        <strain evidence="1 2">YT10-10-1</strain>
    </source>
</reference>
<organism evidence="1 2">
    <name type="scientific">Xanthomonas sacchari</name>
    <dbReference type="NCBI Taxonomy" id="56458"/>
    <lineage>
        <taxon>Bacteria</taxon>
        <taxon>Pseudomonadati</taxon>
        <taxon>Pseudomonadota</taxon>
        <taxon>Gammaproteobacteria</taxon>
        <taxon>Lysobacterales</taxon>
        <taxon>Lysobacteraceae</taxon>
        <taxon>Xanthomonas</taxon>
    </lineage>
</organism>
<comment type="caution">
    <text evidence="1">The sequence shown here is derived from an EMBL/GenBank/DDBJ whole genome shotgun (WGS) entry which is preliminary data.</text>
</comment>
<accession>A0ABT3DTA2</accession>
<gene>
    <name evidence="1" type="ORF">NB700_001287</name>
</gene>
<dbReference type="RefSeq" id="WP_267082287.1">
    <property type="nucleotide sequence ID" value="NZ_CP099530.1"/>
</dbReference>
<evidence type="ECO:0000313" key="1">
    <source>
        <dbReference type="EMBL" id="MCW0398731.1"/>
    </source>
</evidence>